<keyword evidence="3" id="KW-1185">Reference proteome</keyword>
<dbReference type="EMBL" id="JANPWB010000008">
    <property type="protein sequence ID" value="KAJ1163095.1"/>
    <property type="molecule type" value="Genomic_DNA"/>
</dbReference>
<feature type="compositionally biased region" description="Pro residues" evidence="1">
    <location>
        <begin position="178"/>
        <end position="187"/>
    </location>
</feature>
<proteinExistence type="predicted"/>
<evidence type="ECO:0000256" key="1">
    <source>
        <dbReference type="SAM" id="MobiDB-lite"/>
    </source>
</evidence>
<gene>
    <name evidence="2" type="ORF">NDU88_003558</name>
</gene>
<protein>
    <submittedName>
        <fullName evidence="2">Uncharacterized protein</fullName>
    </submittedName>
</protein>
<organism evidence="2 3">
    <name type="scientific">Pleurodeles waltl</name>
    <name type="common">Iberian ribbed newt</name>
    <dbReference type="NCBI Taxonomy" id="8319"/>
    <lineage>
        <taxon>Eukaryota</taxon>
        <taxon>Metazoa</taxon>
        <taxon>Chordata</taxon>
        <taxon>Craniata</taxon>
        <taxon>Vertebrata</taxon>
        <taxon>Euteleostomi</taxon>
        <taxon>Amphibia</taxon>
        <taxon>Batrachia</taxon>
        <taxon>Caudata</taxon>
        <taxon>Salamandroidea</taxon>
        <taxon>Salamandridae</taxon>
        <taxon>Pleurodelinae</taxon>
        <taxon>Pleurodeles</taxon>
    </lineage>
</organism>
<evidence type="ECO:0000313" key="2">
    <source>
        <dbReference type="EMBL" id="KAJ1163095.1"/>
    </source>
</evidence>
<sequence>MNPGPRRNPPPSVAHRASTASSGRHSRIHTTCSPMTVTSGRHCSTNVLQRPGPEHQGHNRANPQLHSPHCAHPVQPPANSVLAARPPSQAPPAGGRGPTRLPSGPPALPGTNERQPRLRPQKLPALTSTKALKPAAPEAVRAAAPASRPRRAQAPEARQRATGAAGRKQQSTGGRGPSRPPIGPPAYSPGEYHCYCFHVETL</sequence>
<feature type="compositionally biased region" description="Polar residues" evidence="1">
    <location>
        <begin position="18"/>
        <end position="48"/>
    </location>
</feature>
<feature type="compositionally biased region" description="Low complexity" evidence="1">
    <location>
        <begin position="134"/>
        <end position="156"/>
    </location>
</feature>
<dbReference type="Proteomes" id="UP001066276">
    <property type="component" value="Chromosome 4_2"/>
</dbReference>
<reference evidence="2" key="1">
    <citation type="journal article" date="2022" name="bioRxiv">
        <title>Sequencing and chromosome-scale assembly of the giantPleurodeles waltlgenome.</title>
        <authorList>
            <person name="Brown T."/>
            <person name="Elewa A."/>
            <person name="Iarovenko S."/>
            <person name="Subramanian E."/>
            <person name="Araus A.J."/>
            <person name="Petzold A."/>
            <person name="Susuki M."/>
            <person name="Suzuki K.-i.T."/>
            <person name="Hayashi T."/>
            <person name="Toyoda A."/>
            <person name="Oliveira C."/>
            <person name="Osipova E."/>
            <person name="Leigh N.D."/>
            <person name="Simon A."/>
            <person name="Yun M.H."/>
        </authorList>
    </citation>
    <scope>NUCLEOTIDE SEQUENCE</scope>
    <source>
        <strain evidence="2">20211129_DDA</strain>
        <tissue evidence="2">Liver</tissue>
    </source>
</reference>
<accession>A0AAV7SFJ3</accession>
<evidence type="ECO:0000313" key="3">
    <source>
        <dbReference type="Proteomes" id="UP001066276"/>
    </source>
</evidence>
<name>A0AAV7SFJ3_PLEWA</name>
<dbReference type="AlphaFoldDB" id="A0AAV7SFJ3"/>
<feature type="region of interest" description="Disordered" evidence="1">
    <location>
        <begin position="1"/>
        <end position="191"/>
    </location>
</feature>
<feature type="compositionally biased region" description="Pro residues" evidence="1">
    <location>
        <begin position="1"/>
        <end position="12"/>
    </location>
</feature>
<comment type="caution">
    <text evidence="2">The sequence shown here is derived from an EMBL/GenBank/DDBJ whole genome shotgun (WGS) entry which is preliminary data.</text>
</comment>